<dbReference type="EMBL" id="JBFOLJ010000002">
    <property type="protein sequence ID" value="KAL2553346.1"/>
    <property type="molecule type" value="Genomic_DNA"/>
</dbReference>
<proteinExistence type="predicted"/>
<evidence type="ECO:0000313" key="3">
    <source>
        <dbReference type="EMBL" id="KAL2553346.1"/>
    </source>
</evidence>
<sequence length="192" mass="21534">MDEDEDVEVLEDPVLTRKANKPRTASSKSPQNTSAEVHKREGMTKKWSLVVLKDRAAIIRPMSGISLRGDLLTSVVSWADYSDKSSVGVKVSNVKALVAWSMVLIEKAESSVHDLELNKRITQLEEVNAQRDGLLDKIDQLEEVAKTLKSENLSLKTNTEEVVKVGVEDFRSQFEFTSDYENLQAFFINYGA</sequence>
<feature type="compositionally biased region" description="Acidic residues" evidence="2">
    <location>
        <begin position="1"/>
        <end position="11"/>
    </location>
</feature>
<name>A0ABD1WUH2_9LAMI</name>
<reference evidence="4" key="1">
    <citation type="submission" date="2024-07" db="EMBL/GenBank/DDBJ databases">
        <title>Two chromosome-level genome assemblies of Korean endemic species Abeliophyllum distichum and Forsythia ovata (Oleaceae).</title>
        <authorList>
            <person name="Jang H."/>
        </authorList>
    </citation>
    <scope>NUCLEOTIDE SEQUENCE [LARGE SCALE GENOMIC DNA]</scope>
</reference>
<evidence type="ECO:0000256" key="2">
    <source>
        <dbReference type="SAM" id="MobiDB-lite"/>
    </source>
</evidence>
<evidence type="ECO:0000313" key="4">
    <source>
        <dbReference type="Proteomes" id="UP001604277"/>
    </source>
</evidence>
<dbReference type="Proteomes" id="UP001604277">
    <property type="component" value="Unassembled WGS sequence"/>
</dbReference>
<accession>A0ABD1WUH2</accession>
<evidence type="ECO:0000256" key="1">
    <source>
        <dbReference type="SAM" id="Coils"/>
    </source>
</evidence>
<feature type="compositionally biased region" description="Polar residues" evidence="2">
    <location>
        <begin position="23"/>
        <end position="35"/>
    </location>
</feature>
<feature type="coiled-coil region" evidence="1">
    <location>
        <begin position="105"/>
        <end position="158"/>
    </location>
</feature>
<dbReference type="AlphaFoldDB" id="A0ABD1WUH2"/>
<protein>
    <submittedName>
        <fullName evidence="3">Uncharacterized protein</fullName>
    </submittedName>
</protein>
<keyword evidence="1" id="KW-0175">Coiled coil</keyword>
<organism evidence="3 4">
    <name type="scientific">Forsythia ovata</name>
    <dbReference type="NCBI Taxonomy" id="205694"/>
    <lineage>
        <taxon>Eukaryota</taxon>
        <taxon>Viridiplantae</taxon>
        <taxon>Streptophyta</taxon>
        <taxon>Embryophyta</taxon>
        <taxon>Tracheophyta</taxon>
        <taxon>Spermatophyta</taxon>
        <taxon>Magnoliopsida</taxon>
        <taxon>eudicotyledons</taxon>
        <taxon>Gunneridae</taxon>
        <taxon>Pentapetalae</taxon>
        <taxon>asterids</taxon>
        <taxon>lamiids</taxon>
        <taxon>Lamiales</taxon>
        <taxon>Oleaceae</taxon>
        <taxon>Forsythieae</taxon>
        <taxon>Forsythia</taxon>
    </lineage>
</organism>
<comment type="caution">
    <text evidence="3">The sequence shown here is derived from an EMBL/GenBank/DDBJ whole genome shotgun (WGS) entry which is preliminary data.</text>
</comment>
<feature type="region of interest" description="Disordered" evidence="2">
    <location>
        <begin position="1"/>
        <end position="40"/>
    </location>
</feature>
<gene>
    <name evidence="3" type="ORF">Fot_06965</name>
</gene>
<keyword evidence="4" id="KW-1185">Reference proteome</keyword>